<keyword evidence="1" id="KW-0547">Nucleotide-binding</keyword>
<reference evidence="4 5" key="1">
    <citation type="journal article" date="2019" name="Int. J. Syst. Evol. Microbiol.">
        <title>The Global Catalogue of Microorganisms (GCM) 10K type strain sequencing project: providing services to taxonomists for standard genome sequencing and annotation.</title>
        <authorList>
            <consortium name="The Broad Institute Genomics Platform"/>
            <consortium name="The Broad Institute Genome Sequencing Center for Infectious Disease"/>
            <person name="Wu L."/>
            <person name="Ma J."/>
        </authorList>
    </citation>
    <scope>NUCLEOTIDE SEQUENCE [LARGE SCALE GENOMIC DNA]</scope>
    <source>
        <strain evidence="4 5">YIM 94188</strain>
    </source>
</reference>
<keyword evidence="4" id="KW-0436">Ligase</keyword>
<dbReference type="PROSITE" id="PS50975">
    <property type="entry name" value="ATP_GRASP"/>
    <property type="match status" value="1"/>
</dbReference>
<dbReference type="Proteomes" id="UP001596408">
    <property type="component" value="Unassembled WGS sequence"/>
</dbReference>
<dbReference type="GO" id="GO:0005524">
    <property type="term" value="F:ATP binding"/>
    <property type="evidence" value="ECO:0007669"/>
    <property type="project" value="UniProtKB-UniRule"/>
</dbReference>
<dbReference type="PROSITE" id="PS51257">
    <property type="entry name" value="PROKAR_LIPOPROTEIN"/>
    <property type="match status" value="1"/>
</dbReference>
<evidence type="ECO:0000313" key="4">
    <source>
        <dbReference type="EMBL" id="MFC6824161.1"/>
    </source>
</evidence>
<protein>
    <submittedName>
        <fullName evidence="4">Carboxylate--amine ligase</fullName>
    </submittedName>
</protein>
<dbReference type="SUPFAM" id="SSF56059">
    <property type="entry name" value="Glutathione synthetase ATP-binding domain-like"/>
    <property type="match status" value="1"/>
</dbReference>
<dbReference type="Gene3D" id="3.30.470.20">
    <property type="entry name" value="ATP-grasp fold, B domain"/>
    <property type="match status" value="1"/>
</dbReference>
<dbReference type="Gene3D" id="3.40.50.20">
    <property type="match status" value="1"/>
</dbReference>
<dbReference type="AlphaFoldDB" id="A0ABD5TUC8"/>
<evidence type="ECO:0000313" key="5">
    <source>
        <dbReference type="Proteomes" id="UP001596408"/>
    </source>
</evidence>
<dbReference type="GO" id="GO:0016874">
    <property type="term" value="F:ligase activity"/>
    <property type="evidence" value="ECO:0007669"/>
    <property type="project" value="UniProtKB-KW"/>
</dbReference>
<dbReference type="Pfam" id="PF15632">
    <property type="entry name" value="ATPgrasp_Ter"/>
    <property type="match status" value="1"/>
</dbReference>
<comment type="caution">
    <text evidence="4">The sequence shown here is derived from an EMBL/GenBank/DDBJ whole genome shotgun (WGS) entry which is preliminary data.</text>
</comment>
<evidence type="ECO:0000259" key="3">
    <source>
        <dbReference type="PROSITE" id="PS50975"/>
    </source>
</evidence>
<gene>
    <name evidence="4" type="ORF">ACFQEV_04010</name>
</gene>
<organism evidence="4 5">
    <name type="scientific">Halopelagius fulvigenes</name>
    <dbReference type="NCBI Taxonomy" id="1198324"/>
    <lineage>
        <taxon>Archaea</taxon>
        <taxon>Methanobacteriati</taxon>
        <taxon>Methanobacteriota</taxon>
        <taxon>Stenosarchaea group</taxon>
        <taxon>Halobacteria</taxon>
        <taxon>Halobacteriales</taxon>
        <taxon>Haloferacaceae</taxon>
    </lineage>
</organism>
<proteinExistence type="predicted"/>
<evidence type="ECO:0000256" key="1">
    <source>
        <dbReference type="PROSITE-ProRule" id="PRU00409"/>
    </source>
</evidence>
<accession>A0ABD5TUC8</accession>
<keyword evidence="1" id="KW-0067">ATP-binding</keyword>
<sequence>MNKQMADGGGVAVVPAINVASSAACLRSLGRRGVRTLAVSEKATPPGFSSKYCEGRASVPDPGESLDSYGDALVALAERPDVRTVVPFREADVYVLAQNRDTLGEYVGTPWPTMETLRKVQDRVKLFAEAEAAGVGSPETATLDEWSDWDRETIVKSRYTVLAPEYVDGSRSGVSDASTVYLAPGEEPNRSEIRAEMGHVPLVQEYVPQSDEYGFFAIYDRGEPMATFQHRQRRGWKYAGGPSAYRESVRIPELEAAGRSLLNRLDWHGVAMVEFLRDERTGEFKLMEVNPRFWSSLPFTVQAGVDFPYLYWLQATDRPRFAEAASEATYTAGMGGHLLRGELLYLHSVLFEEYNLVERPRFADAVVDVASSLVRHPRFDYLSADDPMPFVRDVRNLIESADEWRRSAPWKPEEEVVDAPSTGHKLSLWR</sequence>
<feature type="domain" description="ATP-grasp" evidence="3">
    <location>
        <begin position="127"/>
        <end position="316"/>
    </location>
</feature>
<dbReference type="RefSeq" id="WP_379692786.1">
    <property type="nucleotide sequence ID" value="NZ_JBHSXH010000009.1"/>
</dbReference>
<dbReference type="EMBL" id="JBHSXH010000009">
    <property type="protein sequence ID" value="MFC6824161.1"/>
    <property type="molecule type" value="Genomic_DNA"/>
</dbReference>
<feature type="region of interest" description="Disordered" evidence="2">
    <location>
        <begin position="43"/>
        <end position="64"/>
    </location>
</feature>
<keyword evidence="5" id="KW-1185">Reference proteome</keyword>
<name>A0ABD5TUC8_9EURY</name>
<dbReference type="InterPro" id="IPR011761">
    <property type="entry name" value="ATP-grasp"/>
</dbReference>
<evidence type="ECO:0000256" key="2">
    <source>
        <dbReference type="SAM" id="MobiDB-lite"/>
    </source>
</evidence>